<evidence type="ECO:0000259" key="1">
    <source>
        <dbReference type="PROSITE" id="PS50011"/>
    </source>
</evidence>
<dbReference type="EMBL" id="KZ293763">
    <property type="protein sequence ID" value="PBK79688.1"/>
    <property type="molecule type" value="Genomic_DNA"/>
</dbReference>
<keyword evidence="3" id="KW-1185">Reference proteome</keyword>
<dbReference type="GO" id="GO:0004672">
    <property type="term" value="F:protein kinase activity"/>
    <property type="evidence" value="ECO:0007669"/>
    <property type="project" value="InterPro"/>
</dbReference>
<evidence type="ECO:0000313" key="3">
    <source>
        <dbReference type="Proteomes" id="UP000217790"/>
    </source>
</evidence>
<reference evidence="3" key="1">
    <citation type="journal article" date="2017" name="Nat. Ecol. Evol.">
        <title>Genome expansion and lineage-specific genetic innovations in the forest pathogenic fungi Armillaria.</title>
        <authorList>
            <person name="Sipos G."/>
            <person name="Prasanna A.N."/>
            <person name="Walter M.C."/>
            <person name="O'Connor E."/>
            <person name="Balint B."/>
            <person name="Krizsan K."/>
            <person name="Kiss B."/>
            <person name="Hess J."/>
            <person name="Varga T."/>
            <person name="Slot J."/>
            <person name="Riley R."/>
            <person name="Boka B."/>
            <person name="Rigling D."/>
            <person name="Barry K."/>
            <person name="Lee J."/>
            <person name="Mihaltcheva S."/>
            <person name="LaButti K."/>
            <person name="Lipzen A."/>
            <person name="Waldron R."/>
            <person name="Moloney N.M."/>
            <person name="Sperisen C."/>
            <person name="Kredics L."/>
            <person name="Vagvoelgyi C."/>
            <person name="Patrignani A."/>
            <person name="Fitzpatrick D."/>
            <person name="Nagy I."/>
            <person name="Doyle S."/>
            <person name="Anderson J.B."/>
            <person name="Grigoriev I.V."/>
            <person name="Gueldener U."/>
            <person name="Muensterkoetter M."/>
            <person name="Nagy L.G."/>
        </authorList>
    </citation>
    <scope>NUCLEOTIDE SEQUENCE [LARGE SCALE GENOMIC DNA]</scope>
    <source>
        <strain evidence="3">Ar21-2</strain>
    </source>
</reference>
<dbReference type="SUPFAM" id="SSF56112">
    <property type="entry name" value="Protein kinase-like (PK-like)"/>
    <property type="match status" value="1"/>
</dbReference>
<gene>
    <name evidence="2" type="ORF">ARMGADRAFT_1092874</name>
</gene>
<dbReference type="PROSITE" id="PS50011">
    <property type="entry name" value="PROTEIN_KINASE_DOM"/>
    <property type="match status" value="1"/>
</dbReference>
<dbReference type="InterPro" id="IPR000719">
    <property type="entry name" value="Prot_kinase_dom"/>
</dbReference>
<dbReference type="Gene3D" id="1.10.510.10">
    <property type="entry name" value="Transferase(Phosphotransferase) domain 1"/>
    <property type="match status" value="1"/>
</dbReference>
<evidence type="ECO:0000313" key="2">
    <source>
        <dbReference type="EMBL" id="PBK79688.1"/>
    </source>
</evidence>
<proteinExistence type="predicted"/>
<sequence length="223" mass="25275">MESEAHWSLFSLKIFQASPLPPESRSPPSPSLALSRKELAGCENDAYDELRDLQGTVIAYHDGKHNLAMQHGEVAHVLVFEHIYGISLERWIDSYPEHSDADEPRNNLPFYNTMPSHFKVVTKLALHGITEINKHGILHRDISVQNMLITPTANTLTRVVFIDFGRCNIKVTERKLNELGHDEPKDVPTLFTLCCTDHYENLVEWVKTKGSLGSDLVYSRVSI</sequence>
<dbReference type="PROSITE" id="PS00109">
    <property type="entry name" value="PROTEIN_KINASE_TYR"/>
    <property type="match status" value="1"/>
</dbReference>
<protein>
    <recommendedName>
        <fullName evidence="1">Protein kinase domain-containing protein</fullName>
    </recommendedName>
</protein>
<dbReference type="AlphaFoldDB" id="A0A2H3CMQ4"/>
<feature type="domain" description="Protein kinase" evidence="1">
    <location>
        <begin position="1"/>
        <end position="223"/>
    </location>
</feature>
<dbReference type="InterPro" id="IPR008266">
    <property type="entry name" value="Tyr_kinase_AS"/>
</dbReference>
<dbReference type="InterPro" id="IPR011009">
    <property type="entry name" value="Kinase-like_dom_sf"/>
</dbReference>
<dbReference type="GO" id="GO:0005524">
    <property type="term" value="F:ATP binding"/>
    <property type="evidence" value="ECO:0007669"/>
    <property type="project" value="InterPro"/>
</dbReference>
<dbReference type="InParanoid" id="A0A2H3CMQ4"/>
<dbReference type="OrthoDB" id="3138711at2759"/>
<name>A0A2H3CMQ4_ARMGA</name>
<organism evidence="2 3">
    <name type="scientific">Armillaria gallica</name>
    <name type="common">Bulbous honey fungus</name>
    <name type="synonym">Armillaria bulbosa</name>
    <dbReference type="NCBI Taxonomy" id="47427"/>
    <lineage>
        <taxon>Eukaryota</taxon>
        <taxon>Fungi</taxon>
        <taxon>Dikarya</taxon>
        <taxon>Basidiomycota</taxon>
        <taxon>Agaricomycotina</taxon>
        <taxon>Agaricomycetes</taxon>
        <taxon>Agaricomycetidae</taxon>
        <taxon>Agaricales</taxon>
        <taxon>Marasmiineae</taxon>
        <taxon>Physalacriaceae</taxon>
        <taxon>Armillaria</taxon>
    </lineage>
</organism>
<accession>A0A2H3CMQ4</accession>
<dbReference type="Proteomes" id="UP000217790">
    <property type="component" value="Unassembled WGS sequence"/>
</dbReference>